<dbReference type="Pfam" id="PF09937">
    <property type="entry name" value="DUF2169"/>
    <property type="match status" value="1"/>
</dbReference>
<reference evidence="3 4" key="1">
    <citation type="submission" date="2015-09" db="EMBL/GenBank/DDBJ databases">
        <title>Sorangium comparison.</title>
        <authorList>
            <person name="Zaburannyi N."/>
            <person name="Bunk B."/>
            <person name="Overmann J."/>
            <person name="Mueller R."/>
        </authorList>
    </citation>
    <scope>NUCLEOTIDE SEQUENCE [LARGE SCALE GENOMIC DNA]</scope>
    <source>
        <strain evidence="3 4">So ce26</strain>
    </source>
</reference>
<evidence type="ECO:0000256" key="1">
    <source>
        <dbReference type="SAM" id="MobiDB-lite"/>
    </source>
</evidence>
<dbReference type="Proteomes" id="UP000238348">
    <property type="component" value="Chromosome"/>
</dbReference>
<name>A0A2L0ETT4_SORCE</name>
<sequence length="394" mass="42559">MLVKQTYTIAGETCVLAPPRPLFHDLRDETLAPRLRPGTDYWPHKQATDFVVRGAACAPGGKPVSAMTVSAGLGGASKRIAVFGRRAIRWTAAGAPVIGEPEPFTRVPITYENAYGGVDARVRPGAEVSPPQAAMAAMRIDHPGMYPRNPYGKGYLVLAGPLPGAEMPNLEDPADLLAPERLASGDPARWYERPLPACFDWVPAMTFPRYHFFGPRVDPWFPAPDDARLPEVRLGILPAGYRSGRPTGVAPRFFQEAPPGFVLADVRGDEPVRIEGMHPERAAITFRLPGPPPAVEFSIEGRRAAVPVRTHSVVVEPEAGELYLLYAATVELPRPFLPGVHKYIPIEVSIGNDRPIAYEPPPTVRDQLAAAGAQTRPVATQPAAPPRAANRGGE</sequence>
<feature type="region of interest" description="Disordered" evidence="1">
    <location>
        <begin position="370"/>
        <end position="394"/>
    </location>
</feature>
<dbReference type="EMBL" id="CP012673">
    <property type="protein sequence ID" value="AUX42700.1"/>
    <property type="molecule type" value="Genomic_DNA"/>
</dbReference>
<organism evidence="3 4">
    <name type="scientific">Sorangium cellulosum</name>
    <name type="common">Polyangium cellulosum</name>
    <dbReference type="NCBI Taxonomy" id="56"/>
    <lineage>
        <taxon>Bacteria</taxon>
        <taxon>Pseudomonadati</taxon>
        <taxon>Myxococcota</taxon>
        <taxon>Polyangia</taxon>
        <taxon>Polyangiales</taxon>
        <taxon>Polyangiaceae</taxon>
        <taxon>Sorangium</taxon>
    </lineage>
</organism>
<gene>
    <name evidence="3" type="ORF">SOCE26_041330</name>
</gene>
<protein>
    <recommendedName>
        <fullName evidence="2">DUF2169 domain-containing protein</fullName>
    </recommendedName>
</protein>
<evidence type="ECO:0000313" key="4">
    <source>
        <dbReference type="Proteomes" id="UP000238348"/>
    </source>
</evidence>
<dbReference type="AlphaFoldDB" id="A0A2L0ETT4"/>
<proteinExistence type="predicted"/>
<evidence type="ECO:0000313" key="3">
    <source>
        <dbReference type="EMBL" id="AUX42700.1"/>
    </source>
</evidence>
<feature type="compositionally biased region" description="Low complexity" evidence="1">
    <location>
        <begin position="373"/>
        <end position="394"/>
    </location>
</feature>
<dbReference type="InterPro" id="IPR018683">
    <property type="entry name" value="DUF2169"/>
</dbReference>
<evidence type="ECO:0000259" key="2">
    <source>
        <dbReference type="Pfam" id="PF09937"/>
    </source>
</evidence>
<feature type="domain" description="DUF2169" evidence="2">
    <location>
        <begin position="2"/>
        <end position="326"/>
    </location>
</feature>
<accession>A0A2L0ETT4</accession>